<dbReference type="InterPro" id="IPR027417">
    <property type="entry name" value="P-loop_NTPase"/>
</dbReference>
<dbReference type="InterPro" id="IPR045055">
    <property type="entry name" value="DNA2/NAM7-like"/>
</dbReference>
<dbReference type="PANTHER" id="PTHR10887:SF322">
    <property type="entry name" value="HELICASE MOV-10"/>
    <property type="match status" value="1"/>
</dbReference>
<dbReference type="OMA" id="LYYFDEC"/>
<dbReference type="PANTHER" id="PTHR10887">
    <property type="entry name" value="DNA2/NAM7 HELICASE FAMILY"/>
    <property type="match status" value="1"/>
</dbReference>
<dbReference type="InterPro" id="IPR041677">
    <property type="entry name" value="DNA2/NAM7_AAA_11"/>
</dbReference>
<dbReference type="Pfam" id="PF13087">
    <property type="entry name" value="AAA_12"/>
    <property type="match status" value="1"/>
</dbReference>
<dbReference type="InterPro" id="IPR047187">
    <property type="entry name" value="SF1_C_Upf1"/>
</dbReference>
<dbReference type="CDD" id="cd18808">
    <property type="entry name" value="SF1_C_Upf1"/>
    <property type="match status" value="1"/>
</dbReference>
<reference evidence="6" key="1">
    <citation type="submission" date="2008-07" db="EMBL/GenBank/DDBJ databases">
        <title>Annotation of Ajellomyces capsulatus strain H88.</title>
        <authorList>
            <person name="Champion M."/>
            <person name="Cuomo C."/>
            <person name="Ma L.-J."/>
            <person name="Henn M.R."/>
            <person name="Sil A."/>
            <person name="Goldman B."/>
            <person name="Young S.K."/>
            <person name="Kodira C.D."/>
            <person name="Zeng Q."/>
            <person name="Koehrsen M."/>
            <person name="Alvarado L."/>
            <person name="Berlin A."/>
            <person name="Borenstein D."/>
            <person name="Chen Z."/>
            <person name="Engels R."/>
            <person name="Freedman E."/>
            <person name="Gellesch M."/>
            <person name="Goldberg J."/>
            <person name="Griggs A."/>
            <person name="Gujja S."/>
            <person name="Heiman D."/>
            <person name="Hepburn T."/>
            <person name="Howarth C."/>
            <person name="Jen D."/>
            <person name="Larson L."/>
            <person name="Lewis B."/>
            <person name="Mehta T."/>
            <person name="Park D."/>
            <person name="Pearson M."/>
            <person name="Roberts A."/>
            <person name="Saif S."/>
            <person name="Shea T."/>
            <person name="Shenoy N."/>
            <person name="Sisk P."/>
            <person name="Stolte C."/>
            <person name="Sykes S."/>
            <person name="Walk T."/>
            <person name="White J."/>
            <person name="Yandava C."/>
            <person name="Klein B."/>
            <person name="McEwen J.G."/>
            <person name="Puccia R."/>
            <person name="Goldman G.H."/>
            <person name="Felipe M.S."/>
            <person name="Nino-Vega G."/>
            <person name="San-Blas G."/>
            <person name="Taylor J."/>
            <person name="Mendoza L."/>
            <person name="Galagan J."/>
            <person name="Nusbaum C."/>
            <person name="Birren B."/>
        </authorList>
    </citation>
    <scope>NUCLEOTIDE SEQUENCE [LARGE SCALE GENOMIC DNA]</scope>
    <source>
        <strain evidence="6">H88</strain>
    </source>
</reference>
<organism evidence="6">
    <name type="scientific">Ajellomyces capsulatus (strain H88)</name>
    <name type="common">Darling's disease fungus</name>
    <name type="synonym">Histoplasma capsulatum</name>
    <dbReference type="NCBI Taxonomy" id="544711"/>
    <lineage>
        <taxon>Eukaryota</taxon>
        <taxon>Fungi</taxon>
        <taxon>Dikarya</taxon>
        <taxon>Ascomycota</taxon>
        <taxon>Pezizomycotina</taxon>
        <taxon>Eurotiomycetes</taxon>
        <taxon>Eurotiomycetidae</taxon>
        <taxon>Onygenales</taxon>
        <taxon>Ajellomycetaceae</taxon>
        <taxon>Histoplasma</taxon>
    </lineage>
</organism>
<dbReference type="EMBL" id="DS990638">
    <property type="protein sequence ID" value="EGC45174.1"/>
    <property type="molecule type" value="Genomic_DNA"/>
</dbReference>
<gene>
    <name evidence="5" type="ORF">HCEG_04389</name>
</gene>
<feature type="compositionally biased region" description="Polar residues" evidence="2">
    <location>
        <begin position="44"/>
        <end position="63"/>
    </location>
</feature>
<dbReference type="HOGENOM" id="CLU_001666_7_1_1"/>
<feature type="region of interest" description="Disordered" evidence="2">
    <location>
        <begin position="958"/>
        <end position="1004"/>
    </location>
</feature>
<dbReference type="GO" id="GO:0005829">
    <property type="term" value="C:cytosol"/>
    <property type="evidence" value="ECO:0007669"/>
    <property type="project" value="TreeGrafter"/>
</dbReference>
<dbReference type="Gene3D" id="3.40.50.300">
    <property type="entry name" value="P-loop containing nucleotide triphosphate hydrolases"/>
    <property type="match status" value="2"/>
</dbReference>
<dbReference type="Pfam" id="PF13086">
    <property type="entry name" value="AAA_11"/>
    <property type="match status" value="1"/>
</dbReference>
<dbReference type="STRING" id="544711.F0UGT5"/>
<evidence type="ECO:0000259" key="4">
    <source>
        <dbReference type="Pfam" id="PF13087"/>
    </source>
</evidence>
<dbReference type="GO" id="GO:0035194">
    <property type="term" value="P:regulatory ncRNA-mediated post-transcriptional gene silencing"/>
    <property type="evidence" value="ECO:0007669"/>
    <property type="project" value="TreeGrafter"/>
</dbReference>
<proteinExistence type="predicted"/>
<accession>F0UGT5</accession>
<evidence type="ECO:0000256" key="1">
    <source>
        <dbReference type="ARBA" id="ARBA00022806"/>
    </source>
</evidence>
<keyword evidence="1" id="KW-0378">Hydrolase</keyword>
<protein>
    <submittedName>
        <fullName evidence="5">Uncharacterized protein</fullName>
    </submittedName>
</protein>
<feature type="region of interest" description="Disordered" evidence="2">
    <location>
        <begin position="27"/>
        <end position="63"/>
    </location>
</feature>
<evidence type="ECO:0000259" key="3">
    <source>
        <dbReference type="Pfam" id="PF13086"/>
    </source>
</evidence>
<feature type="domain" description="DNA2/NAM7 helicase-like C-terminal" evidence="4">
    <location>
        <begin position="693"/>
        <end position="906"/>
    </location>
</feature>
<name>F0UGT5_AJEC8</name>
<dbReference type="GO" id="GO:0004386">
    <property type="term" value="F:helicase activity"/>
    <property type="evidence" value="ECO:0007669"/>
    <property type="project" value="InterPro"/>
</dbReference>
<dbReference type="SUPFAM" id="SSF52540">
    <property type="entry name" value="P-loop containing nucleoside triphosphate hydrolases"/>
    <property type="match status" value="1"/>
</dbReference>
<evidence type="ECO:0000256" key="2">
    <source>
        <dbReference type="SAM" id="MobiDB-lite"/>
    </source>
</evidence>
<evidence type="ECO:0000313" key="5">
    <source>
        <dbReference type="EMBL" id="EGC45174.1"/>
    </source>
</evidence>
<dbReference type="Proteomes" id="UP000008142">
    <property type="component" value="Unassembled WGS sequence"/>
</dbReference>
<feature type="domain" description="DNA2/NAM7 helicase helicase" evidence="3">
    <location>
        <begin position="421"/>
        <end position="493"/>
    </location>
</feature>
<dbReference type="VEuPathDB" id="FungiDB:I7I53_00750"/>
<dbReference type="AlphaFoldDB" id="F0UGT5"/>
<keyword evidence="1" id="KW-0067">ATP-binding</keyword>
<dbReference type="OrthoDB" id="6513042at2759"/>
<keyword evidence="1" id="KW-0547">Nucleotide-binding</keyword>
<dbReference type="InterPro" id="IPR041679">
    <property type="entry name" value="DNA2/NAM7-like_C"/>
</dbReference>
<keyword evidence="1" id="KW-0347">Helicase</keyword>
<sequence length="1105" mass="121767">MASHFSRPRTCAIPIIDPSGQLVSVDSVNGVSRTSPPSHSHPSTQTNGVPSTASSNSPRQDVPVQTYSAGYTAPALSSRVQNTPAGFQGQQLNYLERRREAFSVDESHHFSLNSQLPAWPSQRSIYNGTNQPAGRSTTWKPDVYARSYVPAYLIAINRSPAVDRYSTQLKSIDFASYVARFSGTSFLEPLPVENLPTLKSVPVSISRHTRNLSPSSYLYYFDECLLLEGMNYSQELSGRSLYNVILTLTDARQNLYSLHVPGLKDGAPKVGLGDTVLVRQIVPFPQLAQQGAEWLSHNKTNLTGSIAPGFSGHQLHAVVWGISMAKETIIIRIDHLLPTSRLCNIQFTVQPDLFVPLWRAVVDVTDGRLWEHEDVKAEVAGSIENKRNWLRHMLFPEPSDGVLQIMLPKGAFEHNWADKDLNYQQMKAVDSIITRNYGTIPFLISGVPGSGKTKTVVECTLQLLHQNDKIKPHILLCAPSNPAADTLAMRLAKHLQPHEMFRLNGWSRTFAEVPDQLLPYTHSENDLFSMPEFKTMMSYKVVVTTCMDAHILVRARLSNQDVMKLGFEMFSSISPGIKPNPRDMLHWTALIVDEAAQATEPMVCIPLSVVATPLCVKENDDSSNTKSSLPLFIMAGDEHQLGPRVSNANTAFSVSLFERLFSLPIYADHPLSRRNAGPYKKLTQEMLPIPRPAFTNLTRNYRSHTSILAMPSVLFYSDTLIPSATPAHPDGPVPSWPVWKAPHRWPILFTCNTSPDDVEEILHSPAGSGLFNQGEALKALRFVQSLLDHSNSLSYPSNAATLTLKTTPMRPITQQEIAVITPFLTQVTHLRRLFRDHNLHSVNIGPVEAFQGLESRFLIICTTRTRAEMRFIQQDQSFGLGLVGERRRFNMAMTRAKEGLIVIGNPDVLVGVSKDESWRAFLSFCARNGCWDVDESSEDAGVKMWAWADMLAGHRRRGRGNVNGYGNRGGSGSGSGSGNENGNGNGSGNGSGNGNGNGNGNGVAAHAENYEEEDDIRLQGYVSRLERGLLYAQSAKEGYDGVSGPVDGENSGDATGRHYLKGGRCGQEKGKGYLGKEWNTVDDYDAAMWTAGIAAEEVLRGSLDD</sequence>
<evidence type="ECO:0000313" key="6">
    <source>
        <dbReference type="Proteomes" id="UP000008142"/>
    </source>
</evidence>
<feature type="compositionally biased region" description="Gly residues" evidence="2">
    <location>
        <begin position="961"/>
        <end position="1001"/>
    </location>
</feature>